<keyword evidence="1" id="KW-0472">Membrane</keyword>
<feature type="transmembrane region" description="Helical" evidence="1">
    <location>
        <begin position="271"/>
        <end position="291"/>
    </location>
</feature>
<feature type="transmembrane region" description="Helical" evidence="1">
    <location>
        <begin position="23"/>
        <end position="56"/>
    </location>
</feature>
<dbReference type="Pfam" id="PF16983">
    <property type="entry name" value="MFS_MOT1"/>
    <property type="match status" value="2"/>
</dbReference>
<dbReference type="PANTHER" id="PTHR31970:SF9">
    <property type="entry name" value="MOLYBDATE TRANSPORTER 2"/>
    <property type="match status" value="1"/>
</dbReference>
<evidence type="ECO:0000313" key="3">
    <source>
        <dbReference type="Proteomes" id="UP000325289"/>
    </source>
</evidence>
<feature type="transmembrane region" description="Helical" evidence="1">
    <location>
        <begin position="239"/>
        <end position="259"/>
    </location>
</feature>
<keyword evidence="3" id="KW-1185">Reference proteome</keyword>
<sequence>MTGAPFRWTLDELNGALGDTGTLLPLMIGAITVGGLAPTPVLLGFAVAYLATGLIYRLPIPVQPMKAIAALLMVAGVTPEAVALSGLMIGAVLIGLGATGAIDRLARVVPRSIIAGLRVGLGLALGWVALGLMATGPFLAVAALAVLLAARRIGAPSALVLLVLGAAFVPLASAPGPLPTHSWPPALFGPQSLTVAVGALTDLVLPQLALTLTNAVILTALVAGDLFDTRAAHVTPRRLCLSSGLLNCALAPLGALPMCHGAGGLAAHHSFGARSGAAALMLAGMLALAALPAETSMAFLARFPQSVLGVLLLVAAIELANDPRVRDSRPSCYPVIGATALVCVAFDPFAGLLVGTATEAVRKWTLRHLKLRE</sequence>
<feature type="transmembrane region" description="Helical" evidence="1">
    <location>
        <begin position="208"/>
        <end position="227"/>
    </location>
</feature>
<dbReference type="GO" id="GO:0015098">
    <property type="term" value="F:molybdate ion transmembrane transporter activity"/>
    <property type="evidence" value="ECO:0007669"/>
    <property type="project" value="InterPro"/>
</dbReference>
<dbReference type="OrthoDB" id="7361398at2"/>
<dbReference type="RefSeq" id="WP_149757257.1">
    <property type="nucleotide sequence ID" value="NZ_FOMS01000011.1"/>
</dbReference>
<feature type="transmembrane region" description="Helical" evidence="1">
    <location>
        <begin position="159"/>
        <end position="178"/>
    </location>
</feature>
<dbReference type="Proteomes" id="UP000325289">
    <property type="component" value="Unassembled WGS sequence"/>
</dbReference>
<keyword evidence="1" id="KW-1133">Transmembrane helix</keyword>
<accession>A0A1I2BPS9</accession>
<dbReference type="EMBL" id="FOMS01000011">
    <property type="protein sequence ID" value="SFE58105.1"/>
    <property type="molecule type" value="Genomic_DNA"/>
</dbReference>
<dbReference type="AlphaFoldDB" id="A0A1I2BPS9"/>
<feature type="transmembrane region" description="Helical" evidence="1">
    <location>
        <begin position="121"/>
        <end position="147"/>
    </location>
</feature>
<keyword evidence="1" id="KW-0812">Transmembrane</keyword>
<feature type="transmembrane region" description="Helical" evidence="1">
    <location>
        <begin position="68"/>
        <end position="101"/>
    </location>
</feature>
<proteinExistence type="predicted"/>
<evidence type="ECO:0000313" key="2">
    <source>
        <dbReference type="EMBL" id="SFE58105.1"/>
    </source>
</evidence>
<organism evidence="2 3">
    <name type="scientific">Roseivivax sediminis</name>
    <dbReference type="NCBI Taxonomy" id="936889"/>
    <lineage>
        <taxon>Bacteria</taxon>
        <taxon>Pseudomonadati</taxon>
        <taxon>Pseudomonadota</taxon>
        <taxon>Alphaproteobacteria</taxon>
        <taxon>Rhodobacterales</taxon>
        <taxon>Roseobacteraceae</taxon>
        <taxon>Roseivivax</taxon>
    </lineage>
</organism>
<reference evidence="2 3" key="1">
    <citation type="submission" date="2016-10" db="EMBL/GenBank/DDBJ databases">
        <authorList>
            <person name="Varghese N."/>
            <person name="Submissions S."/>
        </authorList>
    </citation>
    <scope>NUCLEOTIDE SEQUENCE [LARGE SCALE GENOMIC DNA]</scope>
    <source>
        <strain evidence="3">YIM D21,KCTC 23444,ACCC 10710</strain>
    </source>
</reference>
<name>A0A1I2BPS9_9RHOB</name>
<dbReference type="InterPro" id="IPR031563">
    <property type="entry name" value="MOT1/MOT2"/>
</dbReference>
<dbReference type="PANTHER" id="PTHR31970">
    <property type="match status" value="1"/>
</dbReference>
<evidence type="ECO:0000256" key="1">
    <source>
        <dbReference type="SAM" id="Phobius"/>
    </source>
</evidence>
<protein>
    <submittedName>
        <fullName evidence="2">Molybdate transporter of MFS superfamily protein</fullName>
    </submittedName>
</protein>
<feature type="transmembrane region" description="Helical" evidence="1">
    <location>
        <begin position="303"/>
        <end position="321"/>
    </location>
</feature>
<gene>
    <name evidence="2" type="ORF">SAMN04515678_111138</name>
</gene>
<feature type="transmembrane region" description="Helical" evidence="1">
    <location>
        <begin position="333"/>
        <end position="354"/>
    </location>
</feature>